<evidence type="ECO:0000313" key="2">
    <source>
        <dbReference type="Proteomes" id="UP001305521"/>
    </source>
</evidence>
<organism evidence="1 2">
    <name type="scientific">Sediminicoccus rosea</name>
    <dbReference type="NCBI Taxonomy" id="1225128"/>
    <lineage>
        <taxon>Bacteria</taxon>
        <taxon>Pseudomonadati</taxon>
        <taxon>Pseudomonadota</taxon>
        <taxon>Alphaproteobacteria</taxon>
        <taxon>Acetobacterales</taxon>
        <taxon>Roseomonadaceae</taxon>
        <taxon>Sediminicoccus</taxon>
    </lineage>
</organism>
<proteinExistence type="predicted"/>
<sequence>MGPSPAPKPALTLGPFAVAADGTLAPRAPGLSPAIRFAWRGRLCEARLQEGALRLRAIAGRIPSTAEPGADRHFTARAVAALPAEMPEGWQLRLTPDHRVALERQEAPRTTAVSLLAEMVRFALALDPHLERLEGVGAR</sequence>
<dbReference type="EMBL" id="CP137852">
    <property type="protein sequence ID" value="WPB87167.1"/>
    <property type="molecule type" value="Genomic_DNA"/>
</dbReference>
<dbReference type="RefSeq" id="WP_318651121.1">
    <property type="nucleotide sequence ID" value="NZ_CP137852.1"/>
</dbReference>
<gene>
    <name evidence="1" type="ORF">R9Z33_09865</name>
</gene>
<accession>A0ABZ0PND5</accession>
<name>A0ABZ0PND5_9PROT</name>
<protein>
    <recommendedName>
        <fullName evidence="3">Hint domain-containing protein</fullName>
    </recommendedName>
</protein>
<evidence type="ECO:0000313" key="1">
    <source>
        <dbReference type="EMBL" id="WPB87167.1"/>
    </source>
</evidence>
<evidence type="ECO:0008006" key="3">
    <source>
        <dbReference type="Google" id="ProtNLM"/>
    </source>
</evidence>
<keyword evidence="2" id="KW-1185">Reference proteome</keyword>
<reference evidence="1 2" key="1">
    <citation type="submission" date="2023-11" db="EMBL/GenBank/DDBJ databases">
        <title>Arctic aerobic anoxygenic photoheterotroph Sediminicoccus rosea KRV36 adapts its photosynthesis to long days of polar summer.</title>
        <authorList>
            <person name="Tomasch J."/>
            <person name="Kopejtka K."/>
            <person name="Bily T."/>
            <person name="Gardiner A.T."/>
            <person name="Gardian Z."/>
            <person name="Shivaramu S."/>
            <person name="Koblizek M."/>
            <person name="Engelhardt F."/>
            <person name="Kaftan D."/>
        </authorList>
    </citation>
    <scope>NUCLEOTIDE SEQUENCE [LARGE SCALE GENOMIC DNA]</scope>
    <source>
        <strain evidence="1 2">R-30</strain>
    </source>
</reference>
<dbReference type="Proteomes" id="UP001305521">
    <property type="component" value="Chromosome"/>
</dbReference>